<comment type="caution">
    <text evidence="1">The sequence shown here is derived from an EMBL/GenBank/DDBJ whole genome shotgun (WGS) entry which is preliminary data.</text>
</comment>
<dbReference type="EMBL" id="DXFX01000009">
    <property type="protein sequence ID" value="HIX06983.1"/>
    <property type="molecule type" value="Genomic_DNA"/>
</dbReference>
<name>A0A9D2AEM2_9FIRM</name>
<gene>
    <name evidence="1" type="ORF">H9741_00740</name>
</gene>
<sequence length="299" mass="33162">MLNDYVCPDCGLVIRDGSTSCIRCGCPMPQVKAGKKTPVKLPYTEWAGHNDVRSAPKDKYGNPNGTNYDLLRDGSMKGYKILLINLCPDWDTCGKRANYENPIRALTNKGFEVIYTTSFPPDLASATQDVCQLWLISGNRQSITPDQVDQVIRFYNSGKGLYLWADNDPFFADVNPVIRKLFSTSMSGNYKGDRVLGVQKNAYDVGIVAGHLISTGIANFYEGITISNVAMTQKLKPLMYSSDGKVVAAYSDADKKRVLIDGGFTRLCNKWDSAGTDRYVVNAAGWLGNFERFGWRIPK</sequence>
<dbReference type="Proteomes" id="UP000824204">
    <property type="component" value="Unassembled WGS sequence"/>
</dbReference>
<evidence type="ECO:0000313" key="2">
    <source>
        <dbReference type="Proteomes" id="UP000824204"/>
    </source>
</evidence>
<accession>A0A9D2AEM2</accession>
<proteinExistence type="predicted"/>
<organism evidence="1 2">
    <name type="scientific">Candidatus Borkfalkia faecipullorum</name>
    <dbReference type="NCBI Taxonomy" id="2838510"/>
    <lineage>
        <taxon>Bacteria</taxon>
        <taxon>Bacillati</taxon>
        <taxon>Bacillota</taxon>
        <taxon>Clostridia</taxon>
        <taxon>Christensenellales</taxon>
        <taxon>Christensenellaceae</taxon>
        <taxon>Candidatus Borkfalkia</taxon>
    </lineage>
</organism>
<evidence type="ECO:0000313" key="1">
    <source>
        <dbReference type="EMBL" id="HIX06983.1"/>
    </source>
</evidence>
<protein>
    <submittedName>
        <fullName evidence="1">Uncharacterized protein</fullName>
    </submittedName>
</protein>
<dbReference type="AlphaFoldDB" id="A0A9D2AEM2"/>
<reference evidence="1" key="2">
    <citation type="submission" date="2021-04" db="EMBL/GenBank/DDBJ databases">
        <authorList>
            <person name="Gilroy R."/>
        </authorList>
    </citation>
    <scope>NUCLEOTIDE SEQUENCE</scope>
    <source>
        <strain evidence="1">811</strain>
    </source>
</reference>
<reference evidence="1" key="1">
    <citation type="journal article" date="2021" name="PeerJ">
        <title>Extensive microbial diversity within the chicken gut microbiome revealed by metagenomics and culture.</title>
        <authorList>
            <person name="Gilroy R."/>
            <person name="Ravi A."/>
            <person name="Getino M."/>
            <person name="Pursley I."/>
            <person name="Horton D.L."/>
            <person name="Alikhan N.F."/>
            <person name="Baker D."/>
            <person name="Gharbi K."/>
            <person name="Hall N."/>
            <person name="Watson M."/>
            <person name="Adriaenssens E.M."/>
            <person name="Foster-Nyarko E."/>
            <person name="Jarju S."/>
            <person name="Secka A."/>
            <person name="Antonio M."/>
            <person name="Oren A."/>
            <person name="Chaudhuri R.R."/>
            <person name="La Ragione R."/>
            <person name="Hildebrand F."/>
            <person name="Pallen M.J."/>
        </authorList>
    </citation>
    <scope>NUCLEOTIDE SEQUENCE</scope>
    <source>
        <strain evidence="1">811</strain>
    </source>
</reference>